<name>A0AC60Q256_IXOPE</name>
<proteinExistence type="predicted"/>
<evidence type="ECO:0000313" key="2">
    <source>
        <dbReference type="Proteomes" id="UP000805193"/>
    </source>
</evidence>
<accession>A0AC60Q256</accession>
<reference evidence="1 2" key="1">
    <citation type="journal article" date="2020" name="Cell">
        <title>Large-Scale Comparative Analyses of Tick Genomes Elucidate Their Genetic Diversity and Vector Capacities.</title>
        <authorList>
            <consortium name="Tick Genome and Microbiome Consortium (TIGMIC)"/>
            <person name="Jia N."/>
            <person name="Wang J."/>
            <person name="Shi W."/>
            <person name="Du L."/>
            <person name="Sun Y."/>
            <person name="Zhan W."/>
            <person name="Jiang J.F."/>
            <person name="Wang Q."/>
            <person name="Zhang B."/>
            <person name="Ji P."/>
            <person name="Bell-Sakyi L."/>
            <person name="Cui X.M."/>
            <person name="Yuan T.T."/>
            <person name="Jiang B.G."/>
            <person name="Yang W.F."/>
            <person name="Lam T.T."/>
            <person name="Chang Q.C."/>
            <person name="Ding S.J."/>
            <person name="Wang X.J."/>
            <person name="Zhu J.G."/>
            <person name="Ruan X.D."/>
            <person name="Zhao L."/>
            <person name="Wei J.T."/>
            <person name="Ye R.Z."/>
            <person name="Que T.C."/>
            <person name="Du C.H."/>
            <person name="Zhou Y.H."/>
            <person name="Cheng J.X."/>
            <person name="Dai P.F."/>
            <person name="Guo W.B."/>
            <person name="Han X.H."/>
            <person name="Huang E.J."/>
            <person name="Li L.F."/>
            <person name="Wei W."/>
            <person name="Gao Y.C."/>
            <person name="Liu J.Z."/>
            <person name="Shao H.Z."/>
            <person name="Wang X."/>
            <person name="Wang C.C."/>
            <person name="Yang T.C."/>
            <person name="Huo Q.B."/>
            <person name="Li W."/>
            <person name="Chen H.Y."/>
            <person name="Chen S.E."/>
            <person name="Zhou L.G."/>
            <person name="Ni X.B."/>
            <person name="Tian J.H."/>
            <person name="Sheng Y."/>
            <person name="Liu T."/>
            <person name="Pan Y.S."/>
            <person name="Xia L.Y."/>
            <person name="Li J."/>
            <person name="Zhao F."/>
            <person name="Cao W.C."/>
        </authorList>
    </citation>
    <scope>NUCLEOTIDE SEQUENCE [LARGE SCALE GENOMIC DNA]</scope>
    <source>
        <strain evidence="1">Iper-2018</strain>
    </source>
</reference>
<evidence type="ECO:0000313" key="1">
    <source>
        <dbReference type="EMBL" id="KAG0427683.1"/>
    </source>
</evidence>
<dbReference type="EMBL" id="JABSTQ010009600">
    <property type="protein sequence ID" value="KAG0427683.1"/>
    <property type="molecule type" value="Genomic_DNA"/>
</dbReference>
<organism evidence="1 2">
    <name type="scientific">Ixodes persulcatus</name>
    <name type="common">Taiga tick</name>
    <dbReference type="NCBI Taxonomy" id="34615"/>
    <lineage>
        <taxon>Eukaryota</taxon>
        <taxon>Metazoa</taxon>
        <taxon>Ecdysozoa</taxon>
        <taxon>Arthropoda</taxon>
        <taxon>Chelicerata</taxon>
        <taxon>Arachnida</taxon>
        <taxon>Acari</taxon>
        <taxon>Parasitiformes</taxon>
        <taxon>Ixodida</taxon>
        <taxon>Ixodoidea</taxon>
        <taxon>Ixodidae</taxon>
        <taxon>Ixodinae</taxon>
        <taxon>Ixodes</taxon>
    </lineage>
</organism>
<comment type="caution">
    <text evidence="1">The sequence shown here is derived from an EMBL/GenBank/DDBJ whole genome shotgun (WGS) entry which is preliminary data.</text>
</comment>
<protein>
    <submittedName>
        <fullName evidence="1">Uncharacterized protein</fullName>
    </submittedName>
</protein>
<keyword evidence="2" id="KW-1185">Reference proteome</keyword>
<gene>
    <name evidence="1" type="ORF">HPB47_025268</name>
</gene>
<dbReference type="Proteomes" id="UP000805193">
    <property type="component" value="Unassembled WGS sequence"/>
</dbReference>
<sequence>MNEDTENYEDDSGYGSLMRYALFVGAGLVVMSVTLVIPSLAIFTTLGACEQDSVCTSLENDLQSSRDHSVHPCEDFYEHVCRGWDRQPNKQYMVPYIKYEMPFHKRRIQNLFQVKIPEQPRTSEHKAALLLLRCLSQQSSTRSVDLLTSYLRRLNLPWPHKSPASRQQLLEIMVQASLEFGLPAVWAFHVGRNPEVPSENTLFLDLAEGLGPFFGTTQALVAVGTAENFLRLCAEMVGGTGQSYSSMIDDVLAVHQTFIKLIPNFYNVLGIPTYMSMNDEQLRRAVNSQLPDNSQLWRDDKIVNLQLALFEQFDKEFLQTPQERERFKLYLGTYIVWDLSPLMSRHLTSQLMEALKNPRFTYDYVVDRCFWAVNLVMPMASWKAQDSLVYDKAPVFRAMKLTKQGLERYVLKFSEKAKLLISNEIEHVFMNALNSTLTSALVDEAYSFMTVSRSGHFFNTFLEVSSSSMSFFKASLRKPQHGIVYIMGISQNEIYRMLVAREATVPSFFQVPPLLLKDTPSQVIAAVVGTRVSSAVLMLIDLVFFHDKSFRELQLANLTSSPLGPFLEEILEMKSRLTSHATFLLPIEQRQVTFRSLSAALTYAAYRADFTNRNSYSSRMTRKLSFEGVPPEQLFFLVKCFTSCGEEARQRMQSIALCNSALPAVSGFKEAFKCSPFQPLAFNFSWAVNYF</sequence>